<keyword evidence="9 11" id="KW-0472">Membrane</keyword>
<accession>A0ABU4C2V1</accession>
<dbReference type="PROSITE" id="PS50893">
    <property type="entry name" value="ABC_TRANSPORTER_2"/>
    <property type="match status" value="1"/>
</dbReference>
<evidence type="ECO:0000256" key="7">
    <source>
        <dbReference type="ARBA" id="ARBA00022840"/>
    </source>
</evidence>
<feature type="transmembrane region" description="Helical" evidence="11">
    <location>
        <begin position="688"/>
        <end position="709"/>
    </location>
</feature>
<dbReference type="RefSeq" id="WP_317545080.1">
    <property type="nucleotide sequence ID" value="NZ_JAWLKB010000021.1"/>
</dbReference>
<evidence type="ECO:0000313" key="14">
    <source>
        <dbReference type="Proteomes" id="UP001185927"/>
    </source>
</evidence>
<keyword evidence="6" id="KW-0547">Nucleotide-binding</keyword>
<dbReference type="GO" id="GO:0005524">
    <property type="term" value="F:ATP binding"/>
    <property type="evidence" value="ECO:0007669"/>
    <property type="project" value="UniProtKB-KW"/>
</dbReference>
<feature type="transmembrane region" description="Helical" evidence="11">
    <location>
        <begin position="572"/>
        <end position="593"/>
    </location>
</feature>
<dbReference type="InterPro" id="IPR050107">
    <property type="entry name" value="ABC_carbohydrate_import_ATPase"/>
</dbReference>
<dbReference type="InterPro" id="IPR017871">
    <property type="entry name" value="ABC_transporter-like_CS"/>
</dbReference>
<evidence type="ECO:0000256" key="3">
    <source>
        <dbReference type="ARBA" id="ARBA00022475"/>
    </source>
</evidence>
<dbReference type="InterPro" id="IPR003593">
    <property type="entry name" value="AAA+_ATPase"/>
</dbReference>
<organism evidence="13 14">
    <name type="scientific">Rhodococcus globerulus</name>
    <dbReference type="NCBI Taxonomy" id="33008"/>
    <lineage>
        <taxon>Bacteria</taxon>
        <taxon>Bacillati</taxon>
        <taxon>Actinomycetota</taxon>
        <taxon>Actinomycetes</taxon>
        <taxon>Mycobacteriales</taxon>
        <taxon>Nocardiaceae</taxon>
        <taxon>Rhodococcus</taxon>
    </lineage>
</organism>
<dbReference type="InterPro" id="IPR027417">
    <property type="entry name" value="P-loop_NTPase"/>
</dbReference>
<feature type="domain" description="ABC transporter" evidence="12">
    <location>
        <begin position="25"/>
        <end position="510"/>
    </location>
</feature>
<evidence type="ECO:0000256" key="6">
    <source>
        <dbReference type="ARBA" id="ARBA00022741"/>
    </source>
</evidence>
<dbReference type="Pfam" id="PF02653">
    <property type="entry name" value="BPD_transp_2"/>
    <property type="match status" value="1"/>
</dbReference>
<keyword evidence="3" id="KW-1003">Cell membrane</keyword>
<dbReference type="CDD" id="cd03216">
    <property type="entry name" value="ABC_Carb_Monos_I"/>
    <property type="match status" value="1"/>
</dbReference>
<dbReference type="InterPro" id="IPR003439">
    <property type="entry name" value="ABC_transporter-like_ATP-bd"/>
</dbReference>
<name>A0ABU4C2V1_RHOGO</name>
<feature type="transmembrane region" description="Helical" evidence="11">
    <location>
        <begin position="650"/>
        <end position="668"/>
    </location>
</feature>
<reference evidence="13 14" key="1">
    <citation type="submission" date="2023-10" db="EMBL/GenBank/DDBJ databases">
        <title>Development of a sustainable strategy for remediation of hydrocarbon-contaminated territories based on the waste exchange concept.</title>
        <authorList>
            <person name="Krivoruchko A."/>
        </authorList>
    </citation>
    <scope>NUCLEOTIDE SEQUENCE [LARGE SCALE GENOMIC DNA]</scope>
    <source>
        <strain evidence="13 14">IEGM 1203</strain>
    </source>
</reference>
<evidence type="ECO:0000313" key="13">
    <source>
        <dbReference type="EMBL" id="MDV6270624.1"/>
    </source>
</evidence>
<feature type="transmembrane region" description="Helical" evidence="11">
    <location>
        <begin position="770"/>
        <end position="788"/>
    </location>
</feature>
<dbReference type="Proteomes" id="UP001185927">
    <property type="component" value="Unassembled WGS sequence"/>
</dbReference>
<feature type="transmembrane region" description="Helical" evidence="11">
    <location>
        <begin position="795"/>
        <end position="814"/>
    </location>
</feature>
<feature type="transmembrane region" description="Helical" evidence="11">
    <location>
        <begin position="740"/>
        <end position="758"/>
    </location>
</feature>
<evidence type="ECO:0000256" key="11">
    <source>
        <dbReference type="SAM" id="Phobius"/>
    </source>
</evidence>
<sequence>MQQHSAAALAPRTGAERAAQATSGLVVESITKTFGSTTALNDVTTRFSRGTVHGLIGENGSGKSTLVKIIAGIHHADTGQVSLDGDLIAAPGGGGNRSRVACVYQDGSLIEELTVGQNIDLMIEPEHRGALGPSATWSRNLLDGIGLSSVSLDALVSTVPANEQRLIEIGCVLAKKPDVILFDESTSTLDQHGVDRVLQSMRDGAAAGACVLFVTHRLREMLAVAEDITVLRDGVLVAEFDAASATEEKLVQEMAGREVAGFSRRLTASTDTLIALTAADLTAPHCGPVDLKVTRGEIIGIGGASGNGQAELIRALAGEGVHGGTVHIGDNQLRRPEDGPGTGVVFVSSDRRFESLFSLLSIRENYTLALDATSGHWWSWLSRRREVETARTLADKFGLVRRSLEQPVSSLSGGNQQKVAIGRAIAGAPAVLLIEEPTEGVDVRSRYDIYRSIIEVAETGTTVVFTSSDAGELRALADRVVVMARGREVAELRGEEVTEEAIVHAFSTATAGHEQSSGSTDAPASGYRTERVPRSNGRAWDPSTFVLLALIIVGLGAYATTRDVRFASIDNIGGILLLSLPLILVAIAQLPVMMVGEIDASLGSMMGLIVVGLSFAPDLPVPLLIGGAIVGGAILGAFNALLVVVWKVPAVIATIATLGIFIGVARILRPTPGGLISFDLSAATSTMLGSIPLLFVVAVVFAIAVDYFIGRTRRGLRTRAVGYSTPRALQLGVKSAAYKAAMYVAAGAIAGLAGITLAGQTGVGDAGVGAGYTLLSLAVPVIGGAALAGGRGTAIGCVLAALFIAQVQTFIPFIDLPSGGYLITVGVLTVMALIAASGSASPLRALFTRPSRERK</sequence>
<feature type="transmembrane region" description="Helical" evidence="11">
    <location>
        <begin position="623"/>
        <end position="643"/>
    </location>
</feature>
<proteinExistence type="predicted"/>
<evidence type="ECO:0000256" key="10">
    <source>
        <dbReference type="SAM" id="MobiDB-lite"/>
    </source>
</evidence>
<evidence type="ECO:0000256" key="8">
    <source>
        <dbReference type="ARBA" id="ARBA00022989"/>
    </source>
</evidence>
<comment type="caution">
    <text evidence="13">The sequence shown here is derived from an EMBL/GenBank/DDBJ whole genome shotgun (WGS) entry which is preliminary data.</text>
</comment>
<keyword evidence="7 13" id="KW-0067">ATP-binding</keyword>
<dbReference type="Gene3D" id="3.40.50.300">
    <property type="entry name" value="P-loop containing nucleotide triphosphate hydrolases"/>
    <property type="match status" value="2"/>
</dbReference>
<feature type="region of interest" description="Disordered" evidence="10">
    <location>
        <begin position="509"/>
        <end position="533"/>
    </location>
</feature>
<evidence type="ECO:0000256" key="4">
    <source>
        <dbReference type="ARBA" id="ARBA00022692"/>
    </source>
</evidence>
<evidence type="ECO:0000259" key="12">
    <source>
        <dbReference type="PROSITE" id="PS50893"/>
    </source>
</evidence>
<feature type="transmembrane region" description="Helical" evidence="11">
    <location>
        <begin position="820"/>
        <end position="847"/>
    </location>
</feature>
<comment type="subcellular location">
    <subcellularLocation>
        <location evidence="1">Cell membrane</location>
        <topology evidence="1">Multi-pass membrane protein</topology>
    </subcellularLocation>
</comment>
<evidence type="ECO:0000256" key="1">
    <source>
        <dbReference type="ARBA" id="ARBA00004651"/>
    </source>
</evidence>
<evidence type="ECO:0000256" key="2">
    <source>
        <dbReference type="ARBA" id="ARBA00022448"/>
    </source>
</evidence>
<dbReference type="SUPFAM" id="SSF52540">
    <property type="entry name" value="P-loop containing nucleoside triphosphate hydrolases"/>
    <property type="match status" value="2"/>
</dbReference>
<evidence type="ECO:0000256" key="5">
    <source>
        <dbReference type="ARBA" id="ARBA00022737"/>
    </source>
</evidence>
<gene>
    <name evidence="13" type="ORF">R3Q16_28740</name>
</gene>
<feature type="compositionally biased region" description="Polar residues" evidence="10">
    <location>
        <begin position="509"/>
        <end position="522"/>
    </location>
</feature>
<keyword evidence="2" id="KW-0813">Transport</keyword>
<keyword evidence="4 11" id="KW-0812">Transmembrane</keyword>
<dbReference type="InterPro" id="IPR001851">
    <property type="entry name" value="ABC_transp_permease"/>
</dbReference>
<feature type="transmembrane region" description="Helical" evidence="11">
    <location>
        <begin position="539"/>
        <end position="560"/>
    </location>
</feature>
<keyword evidence="5" id="KW-0677">Repeat</keyword>
<evidence type="ECO:0000256" key="9">
    <source>
        <dbReference type="ARBA" id="ARBA00023136"/>
    </source>
</evidence>
<protein>
    <submittedName>
        <fullName evidence="13">ATP-binding cassette domain-containing protein</fullName>
    </submittedName>
</protein>
<keyword evidence="14" id="KW-1185">Reference proteome</keyword>
<dbReference type="Pfam" id="PF00005">
    <property type="entry name" value="ABC_tran"/>
    <property type="match status" value="2"/>
</dbReference>
<dbReference type="PROSITE" id="PS00211">
    <property type="entry name" value="ABC_TRANSPORTER_1"/>
    <property type="match status" value="1"/>
</dbReference>
<dbReference type="PANTHER" id="PTHR43790:SF9">
    <property type="entry name" value="GALACTOFURANOSE TRANSPORTER ATP-BINDING PROTEIN YTFR"/>
    <property type="match status" value="1"/>
</dbReference>
<dbReference type="SMART" id="SM00382">
    <property type="entry name" value="AAA"/>
    <property type="match status" value="2"/>
</dbReference>
<keyword evidence="8 11" id="KW-1133">Transmembrane helix</keyword>
<dbReference type="PANTHER" id="PTHR43790">
    <property type="entry name" value="CARBOHYDRATE TRANSPORT ATP-BINDING PROTEIN MG119-RELATED"/>
    <property type="match status" value="1"/>
</dbReference>
<dbReference type="EMBL" id="JAWLKB010000021">
    <property type="protein sequence ID" value="MDV6270624.1"/>
    <property type="molecule type" value="Genomic_DNA"/>
</dbReference>